<comment type="caution">
    <text evidence="1">The sequence shown here is derived from an EMBL/GenBank/DDBJ whole genome shotgun (WGS) entry which is preliminary data.</text>
</comment>
<feature type="non-terminal residue" evidence="1">
    <location>
        <position position="1"/>
    </location>
</feature>
<evidence type="ECO:0000313" key="1">
    <source>
        <dbReference type="EMBL" id="KKK87739.1"/>
    </source>
</evidence>
<dbReference type="AlphaFoldDB" id="A0A0F9BAL0"/>
<accession>A0A0F9BAL0</accession>
<name>A0A0F9BAL0_9ZZZZ</name>
<gene>
    <name evidence="1" type="ORF">LCGC14_2750240</name>
</gene>
<protein>
    <submittedName>
        <fullName evidence="1">Uncharacterized protein</fullName>
    </submittedName>
</protein>
<sequence>DALARRIKSMVGAGPWKSPEIRARVIARTETKHAQRMSAVIMGKDQGVTVFRGQFKELALALGGTPGVHSSL</sequence>
<dbReference type="EMBL" id="LAZR01050268">
    <property type="protein sequence ID" value="KKK87739.1"/>
    <property type="molecule type" value="Genomic_DNA"/>
</dbReference>
<reference evidence="1" key="1">
    <citation type="journal article" date="2015" name="Nature">
        <title>Complex archaea that bridge the gap between prokaryotes and eukaryotes.</title>
        <authorList>
            <person name="Spang A."/>
            <person name="Saw J.H."/>
            <person name="Jorgensen S.L."/>
            <person name="Zaremba-Niedzwiedzka K."/>
            <person name="Martijn J."/>
            <person name="Lind A.E."/>
            <person name="van Eijk R."/>
            <person name="Schleper C."/>
            <person name="Guy L."/>
            <person name="Ettema T.J."/>
        </authorList>
    </citation>
    <scope>NUCLEOTIDE SEQUENCE</scope>
</reference>
<proteinExistence type="predicted"/>
<organism evidence="1">
    <name type="scientific">marine sediment metagenome</name>
    <dbReference type="NCBI Taxonomy" id="412755"/>
    <lineage>
        <taxon>unclassified sequences</taxon>
        <taxon>metagenomes</taxon>
        <taxon>ecological metagenomes</taxon>
    </lineage>
</organism>